<dbReference type="GO" id="GO:0030435">
    <property type="term" value="P:sporulation resulting in formation of a cellular spore"/>
    <property type="evidence" value="ECO:0007669"/>
    <property type="project" value="InterPro"/>
</dbReference>
<evidence type="ECO:0000256" key="1">
    <source>
        <dbReference type="SAM" id="SignalP"/>
    </source>
</evidence>
<keyword evidence="4" id="KW-1185">Reference proteome</keyword>
<proteinExistence type="predicted"/>
<dbReference type="InterPro" id="IPR051922">
    <property type="entry name" value="Bact_Sporulation_Assoc"/>
</dbReference>
<dbReference type="PANTHER" id="PTHR30032:SF4">
    <property type="entry name" value="AMIDASE ENHANCER"/>
    <property type="match status" value="1"/>
</dbReference>
<comment type="caution">
    <text evidence="3">The sequence shown here is derived from an EMBL/GenBank/DDBJ whole genome shotgun (WGS) entry which is preliminary data.</text>
</comment>
<dbReference type="RefSeq" id="WP_136561839.1">
    <property type="nucleotide sequence ID" value="NZ_STGW01000002.1"/>
</dbReference>
<dbReference type="GO" id="GO:0030288">
    <property type="term" value="C:outer membrane-bounded periplasmic space"/>
    <property type="evidence" value="ECO:0007669"/>
    <property type="project" value="TreeGrafter"/>
</dbReference>
<name>A0A4S8NR13_9ACTN</name>
<dbReference type="InterPro" id="IPR013693">
    <property type="entry name" value="SpoIID/LytB_N"/>
</dbReference>
<evidence type="ECO:0000259" key="2">
    <source>
        <dbReference type="Pfam" id="PF08486"/>
    </source>
</evidence>
<dbReference type="Proteomes" id="UP000307087">
    <property type="component" value="Unassembled WGS sequence"/>
</dbReference>
<dbReference type="EMBL" id="STGW01000002">
    <property type="protein sequence ID" value="THV17904.1"/>
    <property type="molecule type" value="Genomic_DNA"/>
</dbReference>
<gene>
    <name evidence="3" type="ORF">E9934_05465</name>
</gene>
<evidence type="ECO:0000313" key="3">
    <source>
        <dbReference type="EMBL" id="THV17904.1"/>
    </source>
</evidence>
<feature type="signal peptide" evidence="1">
    <location>
        <begin position="1"/>
        <end position="30"/>
    </location>
</feature>
<accession>A0A4S8NR13</accession>
<feature type="domain" description="Sporulation stage II protein D amidase enhancer LytB N-terminal" evidence="2">
    <location>
        <begin position="196"/>
        <end position="281"/>
    </location>
</feature>
<sequence>MLGTSGLTRITLLSLLLGAAATLSGLPAPAAPAAGPASVTLSGSGWGHGHGLSQYGAQNAAENLGKSTNQILDFYYPGTRNARVGGTMRVLLTANPADYTVVGARSNLTVRSARTGTSWRLARTGATRWRLSPVDGNRNTRLWVLTDRWRAVRDIPGEAEFRAAGAAMRLFHRGGTSTYRGALRSAVPGDGVGRDSVSIVSLETYLRGVVPAEVPALWSPHAVRAQAVAARTYAVFERSSTHPRHYDLCDTASCQVYRGVSVEHSASDRAIAATAGIVRTYAGKPIFAQFSSSSGGWTLAGAQPYLVTKRDPWSQWSGNPNTSWEVTLSDDAIEKSFPGIGDFQRLEITEVANAGGRAASVKVVGASTSTTLTADAFRIRFGLKSTMFEVK</sequence>
<dbReference type="AlphaFoldDB" id="A0A4S8NR13"/>
<organism evidence="3 4">
    <name type="scientific">Nocardioides caeni</name>
    <dbReference type="NCBI Taxonomy" id="574700"/>
    <lineage>
        <taxon>Bacteria</taxon>
        <taxon>Bacillati</taxon>
        <taxon>Actinomycetota</taxon>
        <taxon>Actinomycetes</taxon>
        <taxon>Propionibacteriales</taxon>
        <taxon>Nocardioidaceae</taxon>
        <taxon>Nocardioides</taxon>
    </lineage>
</organism>
<evidence type="ECO:0000313" key="4">
    <source>
        <dbReference type="Proteomes" id="UP000307087"/>
    </source>
</evidence>
<dbReference type="PANTHER" id="PTHR30032">
    <property type="entry name" value="N-ACETYLMURAMOYL-L-ALANINE AMIDASE-RELATED"/>
    <property type="match status" value="1"/>
</dbReference>
<keyword evidence="1" id="KW-0732">Signal</keyword>
<dbReference type="InterPro" id="IPR013486">
    <property type="entry name" value="SpoIID/LytB"/>
</dbReference>
<protein>
    <submittedName>
        <fullName evidence="3">SpoIID/LytB domain-containing protein</fullName>
    </submittedName>
</protein>
<dbReference type="OrthoDB" id="9773852at2"/>
<dbReference type="Pfam" id="PF08486">
    <property type="entry name" value="SpoIID"/>
    <property type="match status" value="1"/>
</dbReference>
<reference evidence="3 4" key="1">
    <citation type="journal article" date="2009" name="Int. J. Syst. Evol. Microbiol.">
        <title>Nocardioides caeni sp. nov., isolated from wastewater.</title>
        <authorList>
            <person name="Yoon J.H."/>
            <person name="Kang S.J."/>
            <person name="Park S."/>
            <person name="Kim W."/>
            <person name="Oh T.K."/>
        </authorList>
    </citation>
    <scope>NUCLEOTIDE SEQUENCE [LARGE SCALE GENOMIC DNA]</scope>
    <source>
        <strain evidence="3 4">DSM 23134</strain>
    </source>
</reference>
<feature type="chain" id="PRO_5020594999" evidence="1">
    <location>
        <begin position="31"/>
        <end position="391"/>
    </location>
</feature>
<dbReference type="NCBIfam" id="TIGR02669">
    <property type="entry name" value="SpoIID_LytB"/>
    <property type="match status" value="1"/>
</dbReference>